<dbReference type="GO" id="GO:0015031">
    <property type="term" value="P:protein transport"/>
    <property type="evidence" value="ECO:0007669"/>
    <property type="project" value="UniProtKB-KW"/>
</dbReference>
<feature type="transmembrane region" description="Helical" evidence="10">
    <location>
        <begin position="327"/>
        <end position="349"/>
    </location>
</feature>
<dbReference type="InterPro" id="IPR023201">
    <property type="entry name" value="SecY_dom_sf"/>
</dbReference>
<reference evidence="11" key="1">
    <citation type="journal article" date="2015" name="Nature">
        <title>Complex archaea that bridge the gap between prokaryotes and eukaryotes.</title>
        <authorList>
            <person name="Spang A."/>
            <person name="Saw J.H."/>
            <person name="Jorgensen S.L."/>
            <person name="Zaremba-Niedzwiedzka K."/>
            <person name="Martijn J."/>
            <person name="Lind A.E."/>
            <person name="van Eijk R."/>
            <person name="Schleper C."/>
            <person name="Guy L."/>
            <person name="Ettema T.J."/>
        </authorList>
    </citation>
    <scope>NUCLEOTIDE SEQUENCE</scope>
</reference>
<dbReference type="PROSITE" id="PS00756">
    <property type="entry name" value="SECY_2"/>
    <property type="match status" value="1"/>
</dbReference>
<evidence type="ECO:0000256" key="6">
    <source>
        <dbReference type="ARBA" id="ARBA00022989"/>
    </source>
</evidence>
<dbReference type="EMBL" id="LAZR01005592">
    <property type="protein sequence ID" value="KKM98660.1"/>
    <property type="molecule type" value="Genomic_DNA"/>
</dbReference>
<feature type="transmembrane region" description="Helical" evidence="10">
    <location>
        <begin position="228"/>
        <end position="247"/>
    </location>
</feature>
<keyword evidence="3" id="KW-0813">Transport</keyword>
<dbReference type="PIRSF" id="PIRSF004557">
    <property type="entry name" value="SecY"/>
    <property type="match status" value="1"/>
</dbReference>
<evidence type="ECO:0000256" key="7">
    <source>
        <dbReference type="ARBA" id="ARBA00023010"/>
    </source>
</evidence>
<dbReference type="NCBIfam" id="TIGR00967">
    <property type="entry name" value="3a0501s007"/>
    <property type="match status" value="1"/>
</dbReference>
<accession>A0A0F9PCC7</accession>
<dbReference type="HAMAP" id="MF_01465">
    <property type="entry name" value="SecY"/>
    <property type="match status" value="1"/>
</dbReference>
<feature type="transmembrane region" description="Helical" evidence="10">
    <location>
        <begin position="390"/>
        <end position="411"/>
    </location>
</feature>
<feature type="transmembrane region" description="Helical" evidence="10">
    <location>
        <begin position="195"/>
        <end position="216"/>
    </location>
</feature>
<keyword evidence="5" id="KW-0653">Protein transport</keyword>
<evidence type="ECO:0000256" key="1">
    <source>
        <dbReference type="ARBA" id="ARBA00004141"/>
    </source>
</evidence>
<proteinExistence type="inferred from homology"/>
<comment type="subcellular location">
    <subcellularLocation>
        <location evidence="1">Membrane</location>
        <topology evidence="1">Multi-pass membrane protein</topology>
    </subcellularLocation>
</comment>
<evidence type="ECO:0000256" key="5">
    <source>
        <dbReference type="ARBA" id="ARBA00022927"/>
    </source>
</evidence>
<evidence type="ECO:0000256" key="10">
    <source>
        <dbReference type="SAM" id="Phobius"/>
    </source>
</evidence>
<evidence type="ECO:0000256" key="3">
    <source>
        <dbReference type="ARBA" id="ARBA00022448"/>
    </source>
</evidence>
<dbReference type="GO" id="GO:0016020">
    <property type="term" value="C:membrane"/>
    <property type="evidence" value="ECO:0007669"/>
    <property type="project" value="UniProtKB-SubCell"/>
</dbReference>
<dbReference type="PRINTS" id="PR00303">
    <property type="entry name" value="SECYTRNLCASE"/>
</dbReference>
<dbReference type="InterPro" id="IPR026593">
    <property type="entry name" value="SecY"/>
</dbReference>
<comment type="similarity">
    <text evidence="2">Belongs to the SecY/SEC61-alpha family.</text>
</comment>
<dbReference type="InterPro" id="IPR002208">
    <property type="entry name" value="SecY/SEC61-alpha"/>
</dbReference>
<dbReference type="InterPro" id="IPR030659">
    <property type="entry name" value="SecY_CS"/>
</dbReference>
<dbReference type="PANTHER" id="PTHR10906">
    <property type="entry name" value="SECY/SEC61-ALPHA FAMILY MEMBER"/>
    <property type="match status" value="1"/>
</dbReference>
<dbReference type="SUPFAM" id="SSF103491">
    <property type="entry name" value="Preprotein translocase SecY subunit"/>
    <property type="match status" value="1"/>
</dbReference>
<keyword evidence="4 10" id="KW-0812">Transmembrane</keyword>
<evidence type="ECO:0000256" key="9">
    <source>
        <dbReference type="ARBA" id="ARBA00039733"/>
    </source>
</evidence>
<evidence type="ECO:0000256" key="2">
    <source>
        <dbReference type="ARBA" id="ARBA00005751"/>
    </source>
</evidence>
<organism evidence="11">
    <name type="scientific">marine sediment metagenome</name>
    <dbReference type="NCBI Taxonomy" id="412755"/>
    <lineage>
        <taxon>unclassified sequences</taxon>
        <taxon>metagenomes</taxon>
        <taxon>ecological metagenomes</taxon>
    </lineage>
</organism>
<dbReference type="Gene3D" id="1.10.3370.10">
    <property type="entry name" value="SecY subunit domain"/>
    <property type="match status" value="1"/>
</dbReference>
<keyword evidence="8 10" id="KW-0472">Membrane</keyword>
<evidence type="ECO:0000313" key="11">
    <source>
        <dbReference type="EMBL" id="KKM98660.1"/>
    </source>
</evidence>
<protein>
    <recommendedName>
        <fullName evidence="9">Protein translocase subunit SecY</fullName>
    </recommendedName>
</protein>
<keyword evidence="7" id="KW-0811">Translocation</keyword>
<gene>
    <name evidence="11" type="ORF">LCGC14_1155620</name>
</gene>
<feature type="transmembrane region" description="Helical" evidence="10">
    <location>
        <begin position="87"/>
        <end position="111"/>
    </location>
</feature>
<evidence type="ECO:0000256" key="8">
    <source>
        <dbReference type="ARBA" id="ARBA00023136"/>
    </source>
</evidence>
<feature type="transmembrane region" description="Helical" evidence="10">
    <location>
        <begin position="30"/>
        <end position="48"/>
    </location>
</feature>
<evidence type="ECO:0000256" key="4">
    <source>
        <dbReference type="ARBA" id="ARBA00022692"/>
    </source>
</evidence>
<dbReference type="AlphaFoldDB" id="A0A0F9PCC7"/>
<feature type="transmembrane region" description="Helical" evidence="10">
    <location>
        <begin position="417"/>
        <end position="438"/>
    </location>
</feature>
<dbReference type="Pfam" id="PF00344">
    <property type="entry name" value="SecY"/>
    <property type="match status" value="1"/>
</dbReference>
<feature type="transmembrane region" description="Helical" evidence="10">
    <location>
        <begin position="163"/>
        <end position="183"/>
    </location>
</feature>
<dbReference type="FunFam" id="1.10.3370.10:FF:000001">
    <property type="entry name" value="Preprotein translocase subunit SecY"/>
    <property type="match status" value="1"/>
</dbReference>
<comment type="caution">
    <text evidence="11">The sequence shown here is derived from an EMBL/GenBank/DDBJ whole genome shotgun (WGS) entry which is preliminary data.</text>
</comment>
<keyword evidence="6 10" id="KW-1133">Transmembrane helix</keyword>
<feature type="transmembrane region" description="Helical" evidence="10">
    <location>
        <begin position="123"/>
        <end position="143"/>
    </location>
</feature>
<sequence length="455" mass="49661">MAAAGRTQQRPQLLQAAFNAIFQADIREKLLFTFAMLVIFRFTANLPVPGTNPDVLDQIFRDSTILGFMNIFSGGALQNMSVAAMGVYPYITSSIVMQLMVPLVPALQALSREGEQGRRQIQIYTHWMTVPMALVQSYGQLILIQSQPGGGGISGIGLTGGEALTTLSIMITMTAGTMFLVWLGELISERGIGNGISILIFAGIIAGLPQFVAGTLYTGTGDTVETTILLGALTLGLVYVIVIFQEAQRRIPVQYSRSVFRSGRMYRQSGQTHIPLRVNTVGMIPLIFAFSVIIFPAYVGSIFATSDNDFIASAAGWVQGVFDPGNWGYWAFLFVTVVVFTFFYTLVIFQQQNLAENLQRQGGFIPGIRPGRPTEEYINRVLMRITWGGAFFLGFIAVAPFIFAAIVGGGFSLRGRSAAFGITSTGLIIVVGVVLDTMRQIEAQLLMRQYEGFIR</sequence>
<dbReference type="PROSITE" id="PS00755">
    <property type="entry name" value="SECY_1"/>
    <property type="match status" value="1"/>
</dbReference>
<feature type="transmembrane region" description="Helical" evidence="10">
    <location>
        <begin position="274"/>
        <end position="299"/>
    </location>
</feature>
<name>A0A0F9PCC7_9ZZZZ</name>